<evidence type="ECO:0000256" key="2">
    <source>
        <dbReference type="SAM" id="SignalP"/>
    </source>
</evidence>
<keyword evidence="2" id="KW-0732">Signal</keyword>
<feature type="signal peptide" evidence="2">
    <location>
        <begin position="1"/>
        <end position="21"/>
    </location>
</feature>
<feature type="region of interest" description="Disordered" evidence="1">
    <location>
        <begin position="26"/>
        <end position="58"/>
    </location>
</feature>
<evidence type="ECO:0000313" key="4">
    <source>
        <dbReference type="Proteomes" id="UP000234641"/>
    </source>
</evidence>
<sequence length="195" mass="20859">MIVISTKLARGLAGAALCALALTGCTSSQDSDSNDKDSAADGGNGSSDGAAPGVENIDPDDVIVKQDVTVPGSDKNKATIAIHSLEVDGKTQTLTMVVTPHFTTADSDASISVYDVWGENKFDPQLVDTDNLKVYSPISDTYEMWASDSVFTETKNNRPMIVWAVFKAPENDIDAVDIRAQENWPKFTDIPITES</sequence>
<evidence type="ECO:0000256" key="1">
    <source>
        <dbReference type="SAM" id="MobiDB-lite"/>
    </source>
</evidence>
<accession>A0A2H1KDL3</accession>
<dbReference type="EMBL" id="FXYY01000027">
    <property type="protein sequence ID" value="SMX97648.1"/>
    <property type="molecule type" value="Genomic_DNA"/>
</dbReference>
<evidence type="ECO:0008006" key="5">
    <source>
        <dbReference type="Google" id="ProtNLM"/>
    </source>
</evidence>
<dbReference type="PROSITE" id="PS51257">
    <property type="entry name" value="PROKAR_LIPOPROTEIN"/>
    <property type="match status" value="1"/>
</dbReference>
<feature type="chain" id="PRO_5039356939" description="DUF5067 domain-containing protein" evidence="2">
    <location>
        <begin position="22"/>
        <end position="195"/>
    </location>
</feature>
<organism evidence="3 4">
    <name type="scientific">Brevibacterium linens ATCC 9172</name>
    <dbReference type="NCBI Taxonomy" id="1255617"/>
    <lineage>
        <taxon>Bacteria</taxon>
        <taxon>Bacillati</taxon>
        <taxon>Actinomycetota</taxon>
        <taxon>Actinomycetes</taxon>
        <taxon>Micrococcales</taxon>
        <taxon>Brevibacteriaceae</taxon>
        <taxon>Brevibacterium</taxon>
    </lineage>
</organism>
<proteinExistence type="predicted"/>
<reference evidence="3 4" key="1">
    <citation type="submission" date="2017-03" db="EMBL/GenBank/DDBJ databases">
        <authorList>
            <person name="Afonso C.L."/>
            <person name="Miller P.J."/>
            <person name="Scott M.A."/>
            <person name="Spackman E."/>
            <person name="Goraichik I."/>
            <person name="Dimitrov K.M."/>
            <person name="Suarez D.L."/>
            <person name="Swayne D.E."/>
        </authorList>
    </citation>
    <scope>NUCLEOTIDE SEQUENCE [LARGE SCALE GENOMIC DNA]</scope>
    <source>
        <strain evidence="3 4">ATCC 9172</strain>
    </source>
</reference>
<gene>
    <name evidence="3" type="ORF">BLIN9172_03050</name>
</gene>
<protein>
    <recommendedName>
        <fullName evidence="5">DUF5067 domain-containing protein</fullName>
    </recommendedName>
</protein>
<evidence type="ECO:0000313" key="3">
    <source>
        <dbReference type="EMBL" id="SMX97648.1"/>
    </source>
</evidence>
<dbReference type="Proteomes" id="UP000234641">
    <property type="component" value="Unassembled WGS sequence"/>
</dbReference>
<name>A0A2H1KDL3_BRELN</name>
<dbReference type="AlphaFoldDB" id="A0A2H1KDL3"/>